<protein>
    <recommendedName>
        <fullName evidence="6">Type II toxin-antitoxin system PemK/MazF family toxin</fullName>
    </recommendedName>
</protein>
<keyword evidence="5" id="KW-1185">Reference proteome</keyword>
<accession>A0ABS4Z0E8</accession>
<feature type="region of interest" description="Disordered" evidence="3">
    <location>
        <begin position="20"/>
        <end position="74"/>
    </location>
</feature>
<gene>
    <name evidence="4" type="ORF">JOF48_003233</name>
</gene>
<evidence type="ECO:0000313" key="4">
    <source>
        <dbReference type="EMBL" id="MBP2414434.1"/>
    </source>
</evidence>
<comment type="caution">
    <text evidence="4">The sequence shown here is derived from an EMBL/GenBank/DDBJ whole genome shotgun (WGS) entry which is preliminary data.</text>
</comment>
<proteinExistence type="inferred from homology"/>
<evidence type="ECO:0008006" key="6">
    <source>
        <dbReference type="Google" id="ProtNLM"/>
    </source>
</evidence>
<evidence type="ECO:0000313" key="5">
    <source>
        <dbReference type="Proteomes" id="UP000711614"/>
    </source>
</evidence>
<dbReference type="Gene3D" id="2.30.30.110">
    <property type="match status" value="1"/>
</dbReference>
<evidence type="ECO:0000256" key="3">
    <source>
        <dbReference type="SAM" id="MobiDB-lite"/>
    </source>
</evidence>
<organism evidence="4 5">
    <name type="scientific">Arthrobacter stackebrandtii</name>
    <dbReference type="NCBI Taxonomy" id="272161"/>
    <lineage>
        <taxon>Bacteria</taxon>
        <taxon>Bacillati</taxon>
        <taxon>Actinomycetota</taxon>
        <taxon>Actinomycetes</taxon>
        <taxon>Micrococcales</taxon>
        <taxon>Micrococcaceae</taxon>
        <taxon>Arthrobacter</taxon>
    </lineage>
</organism>
<name>A0ABS4Z0E8_9MICC</name>
<dbReference type="RefSeq" id="WP_209682292.1">
    <property type="nucleotide sequence ID" value="NZ_JAGIOI010000001.1"/>
</dbReference>
<dbReference type="Pfam" id="PF02452">
    <property type="entry name" value="PemK_toxin"/>
    <property type="match status" value="1"/>
</dbReference>
<dbReference type="InterPro" id="IPR003477">
    <property type="entry name" value="PemK-like"/>
</dbReference>
<reference evidence="4 5" key="1">
    <citation type="submission" date="2021-03" db="EMBL/GenBank/DDBJ databases">
        <title>Sequencing the genomes of 1000 actinobacteria strains.</title>
        <authorList>
            <person name="Klenk H.-P."/>
        </authorList>
    </citation>
    <scope>NUCLEOTIDE SEQUENCE [LARGE SCALE GENOMIC DNA]</scope>
    <source>
        <strain evidence="4 5">DSM 16005</strain>
    </source>
</reference>
<dbReference type="EMBL" id="JAGIOI010000001">
    <property type="protein sequence ID" value="MBP2414434.1"/>
    <property type="molecule type" value="Genomic_DNA"/>
</dbReference>
<evidence type="ECO:0000256" key="1">
    <source>
        <dbReference type="ARBA" id="ARBA00007521"/>
    </source>
</evidence>
<dbReference type="SUPFAM" id="SSF50118">
    <property type="entry name" value="Cell growth inhibitor/plasmid maintenance toxic component"/>
    <property type="match status" value="1"/>
</dbReference>
<comment type="similarity">
    <text evidence="1">Belongs to the PemK/MazF family.</text>
</comment>
<dbReference type="Proteomes" id="UP000711614">
    <property type="component" value="Unassembled WGS sequence"/>
</dbReference>
<dbReference type="InterPro" id="IPR011067">
    <property type="entry name" value="Plasmid_toxin/cell-grow_inhib"/>
</dbReference>
<evidence type="ECO:0000256" key="2">
    <source>
        <dbReference type="ARBA" id="ARBA00022649"/>
    </source>
</evidence>
<feature type="compositionally biased region" description="Gly residues" evidence="3">
    <location>
        <begin position="30"/>
        <end position="56"/>
    </location>
</feature>
<keyword evidence="2" id="KW-1277">Toxin-antitoxin system</keyword>
<sequence length="202" mass="21451">MSSTSDRIFKLLGSLARTLFKPGSTAAPKGGAGTRPGTGKGGRPGAKPSGRGGAHPGGRPASSTITGLSAPYPGDFSGTSTVTYSPKPDGAADPGEIVWTWVPYEEDYTQGKDRPVLVVGRNGRRLLALMLTSKDHSNDHRGDNDYVDIGTGSWDRQGRPSEVKLDRILQVSPADMRREGAILDAKRFGVVAAGLRKRHGWR</sequence>